<dbReference type="EMBL" id="CM045758">
    <property type="protein sequence ID" value="KAI8031985.1"/>
    <property type="molecule type" value="Genomic_DNA"/>
</dbReference>
<evidence type="ECO:0000313" key="2">
    <source>
        <dbReference type="Proteomes" id="UP001060215"/>
    </source>
</evidence>
<sequence length="97" mass="10100">MAKRILLFAVLFSPVLLLCLAKEAGLPDGVLNIVHGTNDIVNAICDDDDIRAISFVGSNTNATVRASAVSTLAKFGAMVDSLKVRLLSSVPSSSILG</sequence>
<gene>
    <name evidence="1" type="ORF">LOK49_LG01G03868</name>
</gene>
<organism evidence="1 2">
    <name type="scientific">Camellia lanceoleosa</name>
    <dbReference type="NCBI Taxonomy" id="1840588"/>
    <lineage>
        <taxon>Eukaryota</taxon>
        <taxon>Viridiplantae</taxon>
        <taxon>Streptophyta</taxon>
        <taxon>Embryophyta</taxon>
        <taxon>Tracheophyta</taxon>
        <taxon>Spermatophyta</taxon>
        <taxon>Magnoliopsida</taxon>
        <taxon>eudicotyledons</taxon>
        <taxon>Gunneridae</taxon>
        <taxon>Pentapetalae</taxon>
        <taxon>asterids</taxon>
        <taxon>Ericales</taxon>
        <taxon>Theaceae</taxon>
        <taxon>Camellia</taxon>
    </lineage>
</organism>
<reference evidence="1 2" key="1">
    <citation type="journal article" date="2022" name="Plant J.">
        <title>Chromosome-level genome of Camellia lanceoleosa provides a valuable resource for understanding genome evolution and self-incompatibility.</title>
        <authorList>
            <person name="Gong W."/>
            <person name="Xiao S."/>
            <person name="Wang L."/>
            <person name="Liao Z."/>
            <person name="Chang Y."/>
            <person name="Mo W."/>
            <person name="Hu G."/>
            <person name="Li W."/>
            <person name="Zhao G."/>
            <person name="Zhu H."/>
            <person name="Hu X."/>
            <person name="Ji K."/>
            <person name="Xiang X."/>
            <person name="Song Q."/>
            <person name="Yuan D."/>
            <person name="Jin S."/>
            <person name="Zhang L."/>
        </authorList>
    </citation>
    <scope>NUCLEOTIDE SEQUENCE [LARGE SCALE GENOMIC DNA]</scope>
    <source>
        <strain evidence="1">SQ_2022a</strain>
    </source>
</reference>
<accession>A0ACC0J2H3</accession>
<keyword evidence="2" id="KW-1185">Reference proteome</keyword>
<proteinExistence type="predicted"/>
<dbReference type="Proteomes" id="UP001060215">
    <property type="component" value="Chromosome 1"/>
</dbReference>
<comment type="caution">
    <text evidence="1">The sequence shown here is derived from an EMBL/GenBank/DDBJ whole genome shotgun (WGS) entry which is preliminary data.</text>
</comment>
<protein>
    <submittedName>
        <fullName evidence="1">Uncharacterized protein</fullName>
    </submittedName>
</protein>
<name>A0ACC0J2H3_9ERIC</name>
<evidence type="ECO:0000313" key="1">
    <source>
        <dbReference type="EMBL" id="KAI8031985.1"/>
    </source>
</evidence>